<dbReference type="Proteomes" id="UP000298030">
    <property type="component" value="Unassembled WGS sequence"/>
</dbReference>
<protein>
    <submittedName>
        <fullName evidence="2">Uncharacterized protein</fullName>
    </submittedName>
</protein>
<dbReference type="AlphaFoldDB" id="A0A4Y7TJV9"/>
<reference evidence="2 3" key="1">
    <citation type="journal article" date="2019" name="Nat. Ecol. Evol.">
        <title>Megaphylogeny resolves global patterns of mushroom evolution.</title>
        <authorList>
            <person name="Varga T."/>
            <person name="Krizsan K."/>
            <person name="Foldi C."/>
            <person name="Dima B."/>
            <person name="Sanchez-Garcia M."/>
            <person name="Sanchez-Ramirez S."/>
            <person name="Szollosi G.J."/>
            <person name="Szarkandi J.G."/>
            <person name="Papp V."/>
            <person name="Albert L."/>
            <person name="Andreopoulos W."/>
            <person name="Angelini C."/>
            <person name="Antonin V."/>
            <person name="Barry K.W."/>
            <person name="Bougher N.L."/>
            <person name="Buchanan P."/>
            <person name="Buyck B."/>
            <person name="Bense V."/>
            <person name="Catcheside P."/>
            <person name="Chovatia M."/>
            <person name="Cooper J."/>
            <person name="Damon W."/>
            <person name="Desjardin D."/>
            <person name="Finy P."/>
            <person name="Geml J."/>
            <person name="Haridas S."/>
            <person name="Hughes K."/>
            <person name="Justo A."/>
            <person name="Karasinski D."/>
            <person name="Kautmanova I."/>
            <person name="Kiss B."/>
            <person name="Kocsube S."/>
            <person name="Kotiranta H."/>
            <person name="LaButti K.M."/>
            <person name="Lechner B.E."/>
            <person name="Liimatainen K."/>
            <person name="Lipzen A."/>
            <person name="Lukacs Z."/>
            <person name="Mihaltcheva S."/>
            <person name="Morgado L.N."/>
            <person name="Niskanen T."/>
            <person name="Noordeloos M.E."/>
            <person name="Ohm R.A."/>
            <person name="Ortiz-Santana B."/>
            <person name="Ovrebo C."/>
            <person name="Racz N."/>
            <person name="Riley R."/>
            <person name="Savchenko A."/>
            <person name="Shiryaev A."/>
            <person name="Soop K."/>
            <person name="Spirin V."/>
            <person name="Szebenyi C."/>
            <person name="Tomsovsky M."/>
            <person name="Tulloss R.E."/>
            <person name="Uehling J."/>
            <person name="Grigoriev I.V."/>
            <person name="Vagvolgyi C."/>
            <person name="Papp T."/>
            <person name="Martin F.M."/>
            <person name="Miettinen O."/>
            <person name="Hibbett D.S."/>
            <person name="Nagy L.G."/>
        </authorList>
    </citation>
    <scope>NUCLEOTIDE SEQUENCE [LARGE SCALE GENOMIC DNA]</scope>
    <source>
        <strain evidence="2 3">FP101781</strain>
    </source>
</reference>
<gene>
    <name evidence="2" type="ORF">FA13DRAFT_1730067</name>
</gene>
<keyword evidence="3" id="KW-1185">Reference proteome</keyword>
<comment type="caution">
    <text evidence="2">The sequence shown here is derived from an EMBL/GenBank/DDBJ whole genome shotgun (WGS) entry which is preliminary data.</text>
</comment>
<feature type="region of interest" description="Disordered" evidence="1">
    <location>
        <begin position="1"/>
        <end position="35"/>
    </location>
</feature>
<evidence type="ECO:0000313" key="3">
    <source>
        <dbReference type="Proteomes" id="UP000298030"/>
    </source>
</evidence>
<evidence type="ECO:0000256" key="1">
    <source>
        <dbReference type="SAM" id="MobiDB-lite"/>
    </source>
</evidence>
<sequence>MQQGLASLTVKRDKDPRLRAQGHSDTGARTESDLGVSIYTHSDTQSILAGSRRSCVDSR</sequence>
<dbReference type="EMBL" id="QPFP01000011">
    <property type="protein sequence ID" value="TEB33789.1"/>
    <property type="molecule type" value="Genomic_DNA"/>
</dbReference>
<organism evidence="2 3">
    <name type="scientific">Coprinellus micaceus</name>
    <name type="common">Glistening ink-cap mushroom</name>
    <name type="synonym">Coprinus micaceus</name>
    <dbReference type="NCBI Taxonomy" id="71717"/>
    <lineage>
        <taxon>Eukaryota</taxon>
        <taxon>Fungi</taxon>
        <taxon>Dikarya</taxon>
        <taxon>Basidiomycota</taxon>
        <taxon>Agaricomycotina</taxon>
        <taxon>Agaricomycetes</taxon>
        <taxon>Agaricomycetidae</taxon>
        <taxon>Agaricales</taxon>
        <taxon>Agaricineae</taxon>
        <taxon>Psathyrellaceae</taxon>
        <taxon>Coprinellus</taxon>
    </lineage>
</organism>
<name>A0A4Y7TJV9_COPMI</name>
<proteinExistence type="predicted"/>
<evidence type="ECO:0000313" key="2">
    <source>
        <dbReference type="EMBL" id="TEB33789.1"/>
    </source>
</evidence>
<accession>A0A4Y7TJV9</accession>